<dbReference type="Pfam" id="PF04784">
    <property type="entry name" value="DUF547"/>
    <property type="match status" value="1"/>
</dbReference>
<keyword evidence="6" id="KW-1185">Reference proteome</keyword>
<evidence type="ECO:0000259" key="3">
    <source>
        <dbReference type="Pfam" id="PF04784"/>
    </source>
</evidence>
<evidence type="ECO:0000313" key="6">
    <source>
        <dbReference type="Proteomes" id="UP001291623"/>
    </source>
</evidence>
<keyword evidence="1" id="KW-0175">Coiled coil</keyword>
<reference evidence="5" key="1">
    <citation type="submission" date="2023-12" db="EMBL/GenBank/DDBJ databases">
        <title>Genome assembly of Anisodus tanguticus.</title>
        <authorList>
            <person name="Wang Y.-J."/>
        </authorList>
    </citation>
    <scope>NUCLEOTIDE SEQUENCE</scope>
    <source>
        <strain evidence="5">KB-2021</strain>
        <tissue evidence="5">Leaf</tissue>
    </source>
</reference>
<feature type="compositionally biased region" description="Polar residues" evidence="2">
    <location>
        <begin position="240"/>
        <end position="249"/>
    </location>
</feature>
<dbReference type="Pfam" id="PF14389">
    <property type="entry name" value="Lzipper-MIP1"/>
    <property type="match status" value="1"/>
</dbReference>
<dbReference type="InterPro" id="IPR025757">
    <property type="entry name" value="MIP1_Leuzipper"/>
</dbReference>
<evidence type="ECO:0000259" key="4">
    <source>
        <dbReference type="Pfam" id="PF14389"/>
    </source>
</evidence>
<dbReference type="InterPro" id="IPR006869">
    <property type="entry name" value="DUF547"/>
</dbReference>
<accession>A0AAE1SCW6</accession>
<dbReference type="PANTHER" id="PTHR46248">
    <property type="entry name" value="EXPRESSED PROTEIN"/>
    <property type="match status" value="1"/>
</dbReference>
<evidence type="ECO:0000256" key="1">
    <source>
        <dbReference type="SAM" id="Coils"/>
    </source>
</evidence>
<feature type="domain" description="DUF547" evidence="3">
    <location>
        <begin position="401"/>
        <end position="530"/>
    </location>
</feature>
<protein>
    <submittedName>
        <fullName evidence="5">Uncharacterized protein</fullName>
    </submittedName>
</protein>
<gene>
    <name evidence="5" type="ORF">RND71_011517</name>
</gene>
<evidence type="ECO:0000256" key="2">
    <source>
        <dbReference type="SAM" id="MobiDB-lite"/>
    </source>
</evidence>
<dbReference type="EMBL" id="JAVYJV010000006">
    <property type="protein sequence ID" value="KAK4367725.1"/>
    <property type="molecule type" value="Genomic_DNA"/>
</dbReference>
<organism evidence="5 6">
    <name type="scientific">Anisodus tanguticus</name>
    <dbReference type="NCBI Taxonomy" id="243964"/>
    <lineage>
        <taxon>Eukaryota</taxon>
        <taxon>Viridiplantae</taxon>
        <taxon>Streptophyta</taxon>
        <taxon>Embryophyta</taxon>
        <taxon>Tracheophyta</taxon>
        <taxon>Spermatophyta</taxon>
        <taxon>Magnoliopsida</taxon>
        <taxon>eudicotyledons</taxon>
        <taxon>Gunneridae</taxon>
        <taxon>Pentapetalae</taxon>
        <taxon>asterids</taxon>
        <taxon>lamiids</taxon>
        <taxon>Solanales</taxon>
        <taxon>Solanaceae</taxon>
        <taxon>Solanoideae</taxon>
        <taxon>Hyoscyameae</taxon>
        <taxon>Anisodus</taxon>
    </lineage>
</organism>
<name>A0AAE1SCW6_9SOLA</name>
<comment type="caution">
    <text evidence="5">The sequence shown here is derived from an EMBL/GenBank/DDBJ whole genome shotgun (WGS) entry which is preliminary data.</text>
</comment>
<evidence type="ECO:0000313" key="5">
    <source>
        <dbReference type="EMBL" id="KAK4367725.1"/>
    </source>
</evidence>
<sequence>MNNRLPQPKKVPLNPQKEKKMEIQQNKFLSVEKPRVNRPQATRERKLALLQDVDKLKKRLRHEENVHRALERAFYRPLGTLPRLPPYLPKYTLELLAEVAVLEEEVVRLEVQVVNYRKGLYQEAVSTCSRRNTDENHLPDSCPLLPGKCPKQRHLRSLSMSEVNLGSSVPHSSPSLDRSASSRKLFLKESVFDSSRTSYDVVASNSRQAVTKNCNDSLKDGLIGNENHSADTSTKDKPSPQKQVNTIKTPSKRPPVKPESITKVADVRLQCRVVEQAQESCLATSDDKALEAESTENKISEEILKCLSSILIRLSTSKGKIANPESFRSLGSKVFIESNGERELQDPYCICSELRQQDIGEYRYILNIDANSVNLNQKMNASFLIHRLKILFGKLSYVKLKGLTHQQKLAFWINTYNSCVMNAFIEHGIPETAEQVVSLMQKATINVGGHLLNAIMIEHFILRLPYHLKYTCSKSTKDNELKVRSVFGLEWSEPLVTFALSCGSWSSPAVRVYTASQVETQLETAKRDYLQAAVGISATNKLIIPKLLDWYLLDFAKDLDALLDWVCLQLPDELRNETMKCLERRGREPLSQLVQVMPYNFSFRYLIYQ</sequence>
<dbReference type="AlphaFoldDB" id="A0AAE1SCW6"/>
<feature type="region of interest" description="Disordered" evidence="2">
    <location>
        <begin position="218"/>
        <end position="258"/>
    </location>
</feature>
<dbReference type="Proteomes" id="UP001291623">
    <property type="component" value="Unassembled WGS sequence"/>
</dbReference>
<feature type="domain" description="Ternary complex factor MIP1 leucine-zipper" evidence="4">
    <location>
        <begin position="42"/>
        <end position="123"/>
    </location>
</feature>
<feature type="coiled-coil region" evidence="1">
    <location>
        <begin position="53"/>
        <end position="112"/>
    </location>
</feature>
<dbReference type="PANTHER" id="PTHR46248:SF12">
    <property type="entry name" value="TERNARY COMPLEX FACTOR MIP1 LEUCINE-ZIPPER PROTEIN"/>
    <property type="match status" value="1"/>
</dbReference>
<proteinExistence type="predicted"/>